<evidence type="ECO:0000313" key="1">
    <source>
        <dbReference type="EMBL" id="MCQ8829972.1"/>
    </source>
</evidence>
<protein>
    <submittedName>
        <fullName evidence="1">Uncharacterized protein</fullName>
    </submittedName>
</protein>
<comment type="caution">
    <text evidence="1">The sequence shown here is derived from an EMBL/GenBank/DDBJ whole genome shotgun (WGS) entry which is preliminary data.</text>
</comment>
<keyword evidence="2" id="KW-1185">Reference proteome</keyword>
<sequence>MEKEVAFAGPYLLTGQRLLMRKGDTEGTVWVNDDKTGSLYTKEVRSYVDLPPKTDVCTAADSTSQKKLKSLKTDSGEKLFDVTPLTDYDLCISGLLDTTYGKVGVEVTSPRHGHGADQSHLNCQTR</sequence>
<accession>A0A9X2LUT4</accession>
<proteinExistence type="predicted"/>
<evidence type="ECO:0000313" key="2">
    <source>
        <dbReference type="Proteomes" id="UP001142400"/>
    </source>
</evidence>
<name>A0A9X2LUT4_STRMQ</name>
<reference evidence="1" key="1">
    <citation type="submission" date="2022-06" db="EMBL/GenBank/DDBJ databases">
        <title>WGS of actinobacteria.</title>
        <authorList>
            <person name="Thawai C."/>
        </authorList>
    </citation>
    <scope>NUCLEOTIDE SEQUENCE</scope>
    <source>
        <strain evidence="1">DSM 42010</strain>
    </source>
</reference>
<gene>
    <name evidence="1" type="ORF">NQU54_13000</name>
</gene>
<dbReference type="Proteomes" id="UP001142400">
    <property type="component" value="Unassembled WGS sequence"/>
</dbReference>
<dbReference type="EMBL" id="JANIIC010000012">
    <property type="protein sequence ID" value="MCQ8829972.1"/>
    <property type="molecule type" value="Genomic_DNA"/>
</dbReference>
<organism evidence="1 2">
    <name type="scientific">Streptomyces malaysiensis subsp. samsunensis</name>
    <dbReference type="NCBI Taxonomy" id="459658"/>
    <lineage>
        <taxon>Bacteria</taxon>
        <taxon>Bacillati</taxon>
        <taxon>Actinomycetota</taxon>
        <taxon>Actinomycetes</taxon>
        <taxon>Kitasatosporales</taxon>
        <taxon>Streptomycetaceae</taxon>
        <taxon>Streptomyces</taxon>
        <taxon>Streptomyces violaceusniger group</taxon>
    </lineage>
</organism>
<dbReference type="RefSeq" id="WP_257631189.1">
    <property type="nucleotide sequence ID" value="NZ_JANIIC010000012.1"/>
</dbReference>
<dbReference type="AlphaFoldDB" id="A0A9X2LUT4"/>